<dbReference type="AlphaFoldDB" id="A0A077MAB5"/>
<feature type="domain" description="UspA" evidence="2">
    <location>
        <begin position="4"/>
        <end position="139"/>
    </location>
</feature>
<dbReference type="EMBL" id="CAJC01000153">
    <property type="protein sequence ID" value="CCI53574.1"/>
    <property type="molecule type" value="Genomic_DNA"/>
</dbReference>
<gene>
    <name evidence="3" type="ORF">BN13_420028</name>
</gene>
<evidence type="ECO:0000256" key="1">
    <source>
        <dbReference type="ARBA" id="ARBA00008791"/>
    </source>
</evidence>
<name>A0A077MAB5_9MICO</name>
<dbReference type="STRING" id="1193518.BN13_420028"/>
<dbReference type="PANTHER" id="PTHR46268">
    <property type="entry name" value="STRESS RESPONSE PROTEIN NHAX"/>
    <property type="match status" value="1"/>
</dbReference>
<dbReference type="InterPro" id="IPR006015">
    <property type="entry name" value="Universal_stress_UspA"/>
</dbReference>
<comment type="similarity">
    <text evidence="1">Belongs to the universal stress protein A family.</text>
</comment>
<protein>
    <recommendedName>
        <fullName evidence="2">UspA domain-containing protein</fullName>
    </recommendedName>
</protein>
<dbReference type="InterPro" id="IPR014729">
    <property type="entry name" value="Rossmann-like_a/b/a_fold"/>
</dbReference>
<dbReference type="Pfam" id="PF00582">
    <property type="entry name" value="Usp"/>
    <property type="match status" value="2"/>
</dbReference>
<evidence type="ECO:0000259" key="2">
    <source>
        <dbReference type="Pfam" id="PF00582"/>
    </source>
</evidence>
<dbReference type="PANTHER" id="PTHR46268:SF6">
    <property type="entry name" value="UNIVERSAL STRESS PROTEIN UP12"/>
    <property type="match status" value="1"/>
</dbReference>
<evidence type="ECO:0000313" key="3">
    <source>
        <dbReference type="EMBL" id="CCI53574.1"/>
    </source>
</evidence>
<dbReference type="OrthoDB" id="5242641at2"/>
<dbReference type="RefSeq" id="WP_048545852.1">
    <property type="nucleotide sequence ID" value="NZ_HF571038.1"/>
</dbReference>
<dbReference type="SUPFAM" id="SSF52402">
    <property type="entry name" value="Adenine nucleotide alpha hydrolases-like"/>
    <property type="match status" value="2"/>
</dbReference>
<reference evidence="3 4" key="1">
    <citation type="journal article" date="2013" name="ISME J.">
        <title>A metabolic model for members of the genus Tetrasphaera involved in enhanced biological phosphorus removal.</title>
        <authorList>
            <person name="Kristiansen R."/>
            <person name="Nguyen H.T.T."/>
            <person name="Saunders A.M."/>
            <person name="Nielsen J.L."/>
            <person name="Wimmer R."/>
            <person name="Le V.Q."/>
            <person name="McIlroy S.J."/>
            <person name="Petrovski S."/>
            <person name="Seviour R.J."/>
            <person name="Calteau A."/>
            <person name="Nielsen K.L."/>
            <person name="Nielsen P.H."/>
        </authorList>
    </citation>
    <scope>NUCLEOTIDE SEQUENCE [LARGE SCALE GENOMIC DNA]</scope>
    <source>
        <strain evidence="3 4">Ben 74</strain>
    </source>
</reference>
<dbReference type="InterPro" id="IPR006016">
    <property type="entry name" value="UspA"/>
</dbReference>
<comment type="caution">
    <text evidence="3">The sequence shown here is derived from an EMBL/GenBank/DDBJ whole genome shotgun (WGS) entry which is preliminary data.</text>
</comment>
<dbReference type="PRINTS" id="PR01438">
    <property type="entry name" value="UNVRSLSTRESS"/>
</dbReference>
<accession>A0A077MAB5</accession>
<organism evidence="3 4">
    <name type="scientific">Nostocoides jenkinsii Ben 74</name>
    <dbReference type="NCBI Taxonomy" id="1193518"/>
    <lineage>
        <taxon>Bacteria</taxon>
        <taxon>Bacillati</taxon>
        <taxon>Actinomycetota</taxon>
        <taxon>Actinomycetes</taxon>
        <taxon>Micrococcales</taxon>
        <taxon>Intrasporangiaceae</taxon>
        <taxon>Nostocoides</taxon>
    </lineage>
</organism>
<proteinExistence type="inferred from homology"/>
<keyword evidence="4" id="KW-1185">Reference proteome</keyword>
<dbReference type="CDD" id="cd00293">
    <property type="entry name" value="USP-like"/>
    <property type="match status" value="2"/>
</dbReference>
<dbReference type="Proteomes" id="UP000035720">
    <property type="component" value="Unassembled WGS sequence"/>
</dbReference>
<dbReference type="Gene3D" id="3.40.50.620">
    <property type="entry name" value="HUPs"/>
    <property type="match status" value="2"/>
</dbReference>
<evidence type="ECO:0000313" key="4">
    <source>
        <dbReference type="Proteomes" id="UP000035720"/>
    </source>
</evidence>
<feature type="domain" description="UspA" evidence="2">
    <location>
        <begin position="153"/>
        <end position="294"/>
    </location>
</feature>
<sequence>MTYLVGYSPHKDDGGAIALACQFARSEADRVHALTVVPRGWETAVAGDTDRAFQQWAAQEGEASSAAALALLAQHPDVLGEATWVSGRSVPQAILEATDRLAASLVVVGSGENGPHGRVTPTSKTDRLLHSAQVPVAIAPRGYRADGDARITRVTMGFRDDDASWTLLDQVSSICLRVGASLRLVTFAVRPQTMVTSAVRGAELGVFQQWLAQARSGLDEAAAHLRDSGFAADAVTTIVSEGASWAAALASVDWASDEVLVVGSSSTHRLAQVFLGSSAAKILRNATVPVVVVP</sequence>